<reference evidence="1" key="1">
    <citation type="submission" date="2017-02" db="UniProtKB">
        <authorList>
            <consortium name="WormBaseParasite"/>
        </authorList>
    </citation>
    <scope>IDENTIFICATION</scope>
</reference>
<evidence type="ECO:0000313" key="1">
    <source>
        <dbReference type="WBParaSite" id="HPLM_0000033301-mRNA-1"/>
    </source>
</evidence>
<dbReference type="AlphaFoldDB" id="A0A0N4VSR6"/>
<protein>
    <submittedName>
        <fullName evidence="1">Reverse transcriptase domain-containing protein</fullName>
    </submittedName>
</protein>
<sequence>LQEKRCGDHRGHLNITPSKVKPRVVVVKLRQLLKCYLAMQEIRKAITVHSSDGIDTYVRARESIVINRPFLDVRTSISPARFFST</sequence>
<name>A0A0N4VSR6_HAEPC</name>
<organism evidence="1">
    <name type="scientific">Haemonchus placei</name>
    <name type="common">Barber's pole worm</name>
    <dbReference type="NCBI Taxonomy" id="6290"/>
    <lineage>
        <taxon>Eukaryota</taxon>
        <taxon>Metazoa</taxon>
        <taxon>Ecdysozoa</taxon>
        <taxon>Nematoda</taxon>
        <taxon>Chromadorea</taxon>
        <taxon>Rhabditida</taxon>
        <taxon>Rhabditina</taxon>
        <taxon>Rhabditomorpha</taxon>
        <taxon>Strongyloidea</taxon>
        <taxon>Trichostrongylidae</taxon>
        <taxon>Haemonchus</taxon>
    </lineage>
</organism>
<proteinExistence type="predicted"/>
<accession>A0A0N4VSR6</accession>
<dbReference type="WBParaSite" id="HPLM_0000033301-mRNA-1">
    <property type="protein sequence ID" value="HPLM_0000033301-mRNA-1"/>
    <property type="gene ID" value="HPLM_0000033301"/>
</dbReference>